<feature type="transmembrane region" description="Helical" evidence="4">
    <location>
        <begin position="350"/>
        <end position="371"/>
    </location>
</feature>
<evidence type="ECO:0000256" key="2">
    <source>
        <dbReference type="ARBA" id="ARBA00022676"/>
    </source>
</evidence>
<keyword evidence="2" id="KW-0328">Glycosyltransferase</keyword>
<accession>I5C1W5</accession>
<dbReference type="SUPFAM" id="SSF53448">
    <property type="entry name" value="Nucleotide-diphospho-sugar transferases"/>
    <property type="match status" value="1"/>
</dbReference>
<keyword evidence="7" id="KW-1185">Reference proteome</keyword>
<evidence type="ECO:0000256" key="1">
    <source>
        <dbReference type="ARBA" id="ARBA00006739"/>
    </source>
</evidence>
<comment type="similarity">
    <text evidence="1">Belongs to the glycosyltransferase 2 family.</text>
</comment>
<organism evidence="6 7">
    <name type="scientific">Nitritalea halalkaliphila LW7</name>
    <dbReference type="NCBI Taxonomy" id="1189621"/>
    <lineage>
        <taxon>Bacteria</taxon>
        <taxon>Pseudomonadati</taxon>
        <taxon>Bacteroidota</taxon>
        <taxon>Cytophagia</taxon>
        <taxon>Cytophagales</taxon>
        <taxon>Cyclobacteriaceae</taxon>
        <taxon>Nitritalea</taxon>
    </lineage>
</organism>
<feature type="transmembrane region" description="Helical" evidence="4">
    <location>
        <begin position="6"/>
        <end position="27"/>
    </location>
</feature>
<feature type="domain" description="Glycosyltransferase 2-like" evidence="5">
    <location>
        <begin position="46"/>
        <end position="208"/>
    </location>
</feature>
<dbReference type="Pfam" id="PF00535">
    <property type="entry name" value="Glycos_transf_2"/>
    <property type="match status" value="1"/>
</dbReference>
<dbReference type="Proteomes" id="UP000005551">
    <property type="component" value="Unassembled WGS sequence"/>
</dbReference>
<dbReference type="Gene3D" id="3.90.550.10">
    <property type="entry name" value="Spore Coat Polysaccharide Biosynthesis Protein SpsA, Chain A"/>
    <property type="match status" value="1"/>
</dbReference>
<evidence type="ECO:0000313" key="7">
    <source>
        <dbReference type="Proteomes" id="UP000005551"/>
    </source>
</evidence>
<name>I5C1W5_9BACT</name>
<keyword evidence="3 6" id="KW-0808">Transferase</keyword>
<dbReference type="GO" id="GO:0016757">
    <property type="term" value="F:glycosyltransferase activity"/>
    <property type="evidence" value="ECO:0007669"/>
    <property type="project" value="UniProtKB-KW"/>
</dbReference>
<keyword evidence="4" id="KW-0472">Membrane</keyword>
<dbReference type="InterPro" id="IPR029044">
    <property type="entry name" value="Nucleotide-diphossugar_trans"/>
</dbReference>
<proteinExistence type="inferred from homology"/>
<evidence type="ECO:0000256" key="3">
    <source>
        <dbReference type="ARBA" id="ARBA00022679"/>
    </source>
</evidence>
<evidence type="ECO:0000256" key="4">
    <source>
        <dbReference type="SAM" id="Phobius"/>
    </source>
</evidence>
<evidence type="ECO:0000313" key="6">
    <source>
        <dbReference type="EMBL" id="EIM75817.1"/>
    </source>
</evidence>
<dbReference type="OrthoDB" id="9766971at2"/>
<feature type="transmembrane region" description="Helical" evidence="4">
    <location>
        <begin position="291"/>
        <end position="312"/>
    </location>
</feature>
<dbReference type="InterPro" id="IPR001173">
    <property type="entry name" value="Glyco_trans_2-like"/>
</dbReference>
<dbReference type="STRING" id="1189621.A3SI_12259"/>
<comment type="caution">
    <text evidence="6">The sequence shown here is derived from an EMBL/GenBank/DDBJ whole genome shotgun (WGS) entry which is preliminary data.</text>
</comment>
<evidence type="ECO:0000259" key="5">
    <source>
        <dbReference type="Pfam" id="PF00535"/>
    </source>
</evidence>
<dbReference type="PATRIC" id="fig|1189621.3.peg.2554"/>
<dbReference type="EMBL" id="AJYA01000026">
    <property type="protein sequence ID" value="EIM75817.1"/>
    <property type="molecule type" value="Genomic_DNA"/>
</dbReference>
<protein>
    <submittedName>
        <fullName evidence="6">Family 2 glycosyl transferase</fullName>
    </submittedName>
</protein>
<reference evidence="6 7" key="1">
    <citation type="submission" date="2012-05" db="EMBL/GenBank/DDBJ databases">
        <title>Genome sequence of Nitritalea halalkaliphila LW7.</title>
        <authorList>
            <person name="Jangir P.K."/>
            <person name="Singh A."/>
            <person name="Shivaji S."/>
            <person name="Sharma R."/>
        </authorList>
    </citation>
    <scope>NUCLEOTIDE SEQUENCE [LARGE SCALE GENOMIC DNA]</scope>
    <source>
        <strain evidence="6 7">LW7</strain>
    </source>
</reference>
<keyword evidence="4" id="KW-0812">Transmembrane</keyword>
<dbReference type="PANTHER" id="PTHR43630">
    <property type="entry name" value="POLY-BETA-1,6-N-ACETYL-D-GLUCOSAMINE SYNTHASE"/>
    <property type="match status" value="1"/>
</dbReference>
<sequence>MEFLFFLSLAILVYTYLGYGLLITVLAKMKGKPEEAPLPEPLPFVSVIVPCFNEGPDLRSKVHNTLALDYPEDRRELIFICDGSDDGSEAIPASFPEVTTLFSPERRGKLAAMKRAVEYAKGEILVFCDANTVLNPEAIKALVRPYADPQVGAVTGEKYILVDEGDAASSKGEGVYWKYESFLKRMDAQWNTLVGGAGELMSYRRSCFEFLPDDTILDDFMLTMKIAEKGNRVLYIPEARASEYASANVEEELKRKIRIAAGGWQSISRLPLAANPFHDFKLWFQYVSHRVLRWTLAPFLLPVLLVTNALLVVQGAGWGYTLFFIGQLAFYGLAFLGYRLRNAPVSIKGFFVPYYFYVMNYAAVLGFFRWLKKAQPATWERAKRAGGG</sequence>
<gene>
    <name evidence="6" type="ORF">A3SI_12259</name>
</gene>
<dbReference type="PANTHER" id="PTHR43630:SF1">
    <property type="entry name" value="POLY-BETA-1,6-N-ACETYL-D-GLUCOSAMINE SYNTHASE"/>
    <property type="match status" value="1"/>
</dbReference>
<dbReference type="CDD" id="cd06439">
    <property type="entry name" value="CESA_like_1"/>
    <property type="match status" value="1"/>
</dbReference>
<dbReference type="AlphaFoldDB" id="I5C1W5"/>
<feature type="transmembrane region" description="Helical" evidence="4">
    <location>
        <begin position="318"/>
        <end position="338"/>
    </location>
</feature>
<dbReference type="RefSeq" id="WP_009055555.1">
    <property type="nucleotide sequence ID" value="NZ_AJYA01000026.1"/>
</dbReference>
<keyword evidence="4" id="KW-1133">Transmembrane helix</keyword>